<dbReference type="SUPFAM" id="SSF55890">
    <property type="entry name" value="Sporulation response regulatory protein Spo0B"/>
    <property type="match status" value="1"/>
</dbReference>
<evidence type="ECO:0000259" key="5">
    <source>
        <dbReference type="Pfam" id="PF14689"/>
    </source>
</evidence>
<dbReference type="EMBL" id="CP002131">
    <property type="protein sequence ID" value="ADL07532.1"/>
    <property type="molecule type" value="Genomic_DNA"/>
</dbReference>
<feature type="transmembrane region" description="Helical" evidence="4">
    <location>
        <begin position="9"/>
        <end position="30"/>
    </location>
</feature>
<dbReference type="GO" id="GO:0000155">
    <property type="term" value="F:phosphorelay sensor kinase activity"/>
    <property type="evidence" value="ECO:0007669"/>
    <property type="project" value="InterPro"/>
</dbReference>
<keyword evidence="3" id="KW-0418">Kinase</keyword>
<reference evidence="6 7" key="1">
    <citation type="journal article" date="2010" name="Stand. Genomic Sci.">
        <title>Complete genome sequence of Thermosediminibacter oceani type strain (JW/IW-1228P).</title>
        <authorList>
            <person name="Pitluck S."/>
            <person name="Yasawong M."/>
            <person name="Munk C."/>
            <person name="Nolan M."/>
            <person name="Lapidus A."/>
            <person name="Lucas S."/>
            <person name="Glavina Del Rio T."/>
            <person name="Tice H."/>
            <person name="Cheng J.F."/>
            <person name="Bruce D."/>
            <person name="Detter C."/>
            <person name="Tapia R."/>
            <person name="Han C."/>
            <person name="Goodwin L."/>
            <person name="Liolios K."/>
            <person name="Ivanova N."/>
            <person name="Mavromatis K."/>
            <person name="Mikhailova N."/>
            <person name="Pati A."/>
            <person name="Chen A."/>
            <person name="Palaniappan K."/>
            <person name="Land M."/>
            <person name="Hauser L."/>
            <person name="Chang Y.J."/>
            <person name="Jeffries C.D."/>
            <person name="Rohde M."/>
            <person name="Spring S."/>
            <person name="Sikorski J."/>
            <person name="Goker M."/>
            <person name="Woyke T."/>
            <person name="Bristow J."/>
            <person name="Eisen J.A."/>
            <person name="Markowitz V."/>
            <person name="Hugenholtz P."/>
            <person name="Kyrpides N.C."/>
            <person name="Klenk H.P."/>
        </authorList>
    </citation>
    <scope>NUCLEOTIDE SEQUENCE [LARGE SCALE GENOMIC DNA]</scope>
    <source>
        <strain evidence="7">ATCC BAA-1034 / DSM 16646 / JW/IW-1228P</strain>
    </source>
</reference>
<dbReference type="InterPro" id="IPR016120">
    <property type="entry name" value="Sig_transdc_His_kin_SpoOB"/>
</dbReference>
<evidence type="ECO:0000256" key="2">
    <source>
        <dbReference type="ARBA" id="ARBA00022679"/>
    </source>
</evidence>
<keyword evidence="4" id="KW-0812">Transmembrane</keyword>
<dbReference type="Proteomes" id="UP000000272">
    <property type="component" value="Chromosome"/>
</dbReference>
<dbReference type="InterPro" id="IPR039506">
    <property type="entry name" value="SPOB_a"/>
</dbReference>
<evidence type="ECO:0000313" key="7">
    <source>
        <dbReference type="Proteomes" id="UP000000272"/>
    </source>
</evidence>
<dbReference type="STRING" id="555079.Toce_0766"/>
<protein>
    <recommendedName>
        <fullName evidence="5">SpoOB alpha-helical domain-containing protein</fullName>
    </recommendedName>
</protein>
<feature type="domain" description="SpoOB alpha-helical" evidence="5">
    <location>
        <begin position="68"/>
        <end position="120"/>
    </location>
</feature>
<sequence length="209" mass="23670">MMVLKRRELIYLTSGGQLIVCLILLGMLIAETHYTGIAALSATFCAVLFLSTVFLVRGFFEYVPKKDWDSIFLCWRLQRHDFNNHLQIIYTMIQLGKHEKALEYMNNVKRDNEVFSAVCRLEDPRIISEVSDIILSARQEGISIILDIPGDFSPENISQNTIKSLSERTRTLMAELKGVSGKRDLNISFAEPGKVKISSNALEGRTIVI</sequence>
<evidence type="ECO:0000256" key="4">
    <source>
        <dbReference type="SAM" id="Phobius"/>
    </source>
</evidence>
<dbReference type="HOGENOM" id="CLU_1314882_0_0_9"/>
<accession>D9S2A5</accession>
<dbReference type="Gene3D" id="1.10.287.130">
    <property type="match status" value="1"/>
</dbReference>
<dbReference type="eggNOG" id="COG3290">
    <property type="taxonomic scope" value="Bacteria"/>
</dbReference>
<proteinExistence type="predicted"/>
<evidence type="ECO:0000256" key="3">
    <source>
        <dbReference type="ARBA" id="ARBA00022777"/>
    </source>
</evidence>
<keyword evidence="4" id="KW-0472">Membrane</keyword>
<keyword evidence="2" id="KW-0808">Transferase</keyword>
<dbReference type="AlphaFoldDB" id="D9S2A5"/>
<organism evidence="6 7">
    <name type="scientific">Thermosediminibacter oceani (strain ATCC BAA-1034 / DSM 16646 / JW/IW-1228P)</name>
    <dbReference type="NCBI Taxonomy" id="555079"/>
    <lineage>
        <taxon>Bacteria</taxon>
        <taxon>Bacillati</taxon>
        <taxon>Bacillota</taxon>
        <taxon>Clostridia</taxon>
        <taxon>Thermosediminibacterales</taxon>
        <taxon>Thermosediminibacteraceae</taxon>
        <taxon>Thermosediminibacter</taxon>
    </lineage>
</organism>
<keyword evidence="7" id="KW-1185">Reference proteome</keyword>
<evidence type="ECO:0000256" key="1">
    <source>
        <dbReference type="ARBA" id="ARBA00022553"/>
    </source>
</evidence>
<gene>
    <name evidence="6" type="ordered locus">Toce_0766</name>
</gene>
<name>D9S2A5_THEOJ</name>
<keyword evidence="4" id="KW-1133">Transmembrane helix</keyword>
<keyword evidence="1" id="KW-0597">Phosphoprotein</keyword>
<dbReference type="Pfam" id="PF14689">
    <property type="entry name" value="SPOB_a"/>
    <property type="match status" value="1"/>
</dbReference>
<dbReference type="KEGG" id="toc:Toce_0766"/>
<feature type="transmembrane region" description="Helical" evidence="4">
    <location>
        <begin position="36"/>
        <end position="56"/>
    </location>
</feature>
<evidence type="ECO:0000313" key="6">
    <source>
        <dbReference type="EMBL" id="ADL07532.1"/>
    </source>
</evidence>